<evidence type="ECO:0000313" key="17">
    <source>
        <dbReference type="Proteomes" id="UP001501920"/>
    </source>
</evidence>
<dbReference type="Ensembl" id="ENSPNAT00000024161.2">
    <property type="protein sequence ID" value="ENSPNAP00000015842.1"/>
    <property type="gene ID" value="ENSPNAG00000021933.2"/>
</dbReference>
<dbReference type="PROSITE" id="PS50103">
    <property type="entry name" value="ZF_C3H1"/>
    <property type="match status" value="1"/>
</dbReference>
<dbReference type="GO" id="GO:0017069">
    <property type="term" value="F:snRNA binding"/>
    <property type="evidence" value="ECO:0007669"/>
    <property type="project" value="TreeGrafter"/>
</dbReference>
<evidence type="ECO:0000256" key="6">
    <source>
        <dbReference type="ARBA" id="ARBA00022771"/>
    </source>
</evidence>
<keyword evidence="9" id="KW-0539">Nucleus</keyword>
<comment type="subunit">
    <text evidence="11">Interacts with U1, U2, U4, U5 and U6 snRNAs.</text>
</comment>
<dbReference type="InterPro" id="IPR000571">
    <property type="entry name" value="Znf_CCCH"/>
</dbReference>
<comment type="subcellular location">
    <subcellularLocation>
        <location evidence="1">Nucleus speckle</location>
    </subcellularLocation>
    <subcellularLocation>
        <location evidence="2">Nucleus</location>
        <location evidence="2">Nucleolus</location>
    </subcellularLocation>
</comment>
<dbReference type="GO" id="GO:0034472">
    <property type="term" value="P:snRNA 3'-end processing"/>
    <property type="evidence" value="ECO:0007669"/>
    <property type="project" value="TreeGrafter"/>
</dbReference>
<dbReference type="InterPro" id="IPR051181">
    <property type="entry name" value="CAF1_poly(A)_ribonucleases"/>
</dbReference>
<dbReference type="STRING" id="42514.ENSPNAP00000015842"/>
<dbReference type="InterPro" id="IPR036855">
    <property type="entry name" value="Znf_CCCH_sf"/>
</dbReference>
<dbReference type="GO" id="GO:0016607">
    <property type="term" value="C:nuclear speck"/>
    <property type="evidence" value="ECO:0007669"/>
    <property type="project" value="UniProtKB-SubCell"/>
</dbReference>
<keyword evidence="6 13" id="KW-0863">Zinc-finger</keyword>
<sequence>MKLGISHGKSGEMSQVVPVIDVQNDNFKELWPSMVLAFKTSSFIALDTELSGLGARKALLAESVEDRYKAICHAARTRSVLSLGMACYKKLSDKADSTYLVQVYNLTLLCSEEYIIEPQSVQFLVQHGFDFNKQYAQGVPYNKGNDKGGDAHGVNMRTLFVELLRANKPLVVHNGLIDMVFLYQCFYAHLPERLGTFIADLSQMFPAGIYDTKYATEYELRFTASYLEYAYKKCKLDNARSIEAGKDGPCLLLEFCNYTGRLQSYVDYRPCLDSQSHDGTLNICIQFSAYGWCANGSQCPMSHDTDLIIQQDEKTKEDKKKKRKRRKKQKAAREVEEDGLPGEKRAHLEDMDQEQEDRDAVVTTCETTATASVHQQTSGEVTKVTCVNDSGSIEGTENGSGVPPAQDSATDDGGNAQQTSKGFTGARERKMEGGTHRAGFDAFMTGYIFAFASVLKSDESAAQAGLCGCVNKLYLSGKSVPLHVVKSTFSKSSKAHVHKMEQVWGKSTVKADGADA</sequence>
<evidence type="ECO:0000256" key="13">
    <source>
        <dbReference type="PROSITE-ProRule" id="PRU00723"/>
    </source>
</evidence>
<comment type="similarity">
    <text evidence="3">Belongs to the CAF1 family.</text>
</comment>
<evidence type="ECO:0000259" key="15">
    <source>
        <dbReference type="PROSITE" id="PS50103"/>
    </source>
</evidence>
<dbReference type="GO" id="GO:0005730">
    <property type="term" value="C:nucleolus"/>
    <property type="evidence" value="ECO:0007669"/>
    <property type="project" value="UniProtKB-SubCell"/>
</dbReference>
<dbReference type="Proteomes" id="UP001501920">
    <property type="component" value="Chromosome 19"/>
</dbReference>
<evidence type="ECO:0000256" key="11">
    <source>
        <dbReference type="ARBA" id="ARBA00062362"/>
    </source>
</evidence>
<feature type="compositionally biased region" description="Basic residues" evidence="14">
    <location>
        <begin position="319"/>
        <end position="330"/>
    </location>
</feature>
<comment type="function">
    <text evidence="10">Inhibits cell growth rate and cell cycle. Induces CDKN1A expression as well as TGF-beta expression. Mediates the inhibitory growth effect of EGR1. Involved in the maturation of snRNAs and snRNA 3'-tail processing.</text>
</comment>
<evidence type="ECO:0000256" key="9">
    <source>
        <dbReference type="ARBA" id="ARBA00023242"/>
    </source>
</evidence>
<dbReference type="FunFam" id="3.30.420.10:FF:000039">
    <property type="entry name" value="Target of EGR1 protein 1"/>
    <property type="match status" value="1"/>
</dbReference>
<evidence type="ECO:0000256" key="10">
    <source>
        <dbReference type="ARBA" id="ARBA00057484"/>
    </source>
</evidence>
<reference evidence="16 17" key="1">
    <citation type="submission" date="2020-10" db="EMBL/GenBank/DDBJ databases">
        <title>Pygocentrus nattereri (red-bellied piranha) genome, fPygNat1, primary haplotype.</title>
        <authorList>
            <person name="Myers G."/>
            <person name="Meyer A."/>
            <person name="Karagic N."/>
            <person name="Pippel M."/>
            <person name="Winkler S."/>
            <person name="Tracey A."/>
            <person name="Wood J."/>
            <person name="Formenti G."/>
            <person name="Howe K."/>
            <person name="Fedrigo O."/>
            <person name="Jarvis E.D."/>
        </authorList>
    </citation>
    <scope>NUCLEOTIDE SEQUENCE [LARGE SCALE GENOMIC DNA]</scope>
</reference>
<dbReference type="RefSeq" id="XP_017561484.1">
    <property type="nucleotide sequence ID" value="XM_017705995.2"/>
</dbReference>
<dbReference type="CTD" id="114034"/>
<evidence type="ECO:0000313" key="16">
    <source>
        <dbReference type="Ensembl" id="ENSPNAP00000015842.1"/>
    </source>
</evidence>
<keyword evidence="4" id="KW-0597">Phosphoprotein</keyword>
<reference evidence="16" key="2">
    <citation type="submission" date="2025-08" db="UniProtKB">
        <authorList>
            <consortium name="Ensembl"/>
        </authorList>
    </citation>
    <scope>IDENTIFICATION</scope>
</reference>
<feature type="compositionally biased region" description="Basic and acidic residues" evidence="14">
    <location>
        <begin position="341"/>
        <end position="350"/>
    </location>
</feature>
<evidence type="ECO:0000256" key="3">
    <source>
        <dbReference type="ARBA" id="ARBA00008372"/>
    </source>
</evidence>
<feature type="region of interest" description="Disordered" evidence="14">
    <location>
        <begin position="312"/>
        <end position="360"/>
    </location>
</feature>
<gene>
    <name evidence="16" type="primary">TOE1</name>
</gene>
<evidence type="ECO:0000256" key="1">
    <source>
        <dbReference type="ARBA" id="ARBA00004324"/>
    </source>
</evidence>
<accession>A0A3B4CUR2</accession>
<evidence type="ECO:0000256" key="8">
    <source>
        <dbReference type="ARBA" id="ARBA00022990"/>
    </source>
</evidence>
<dbReference type="GO" id="GO:0000175">
    <property type="term" value="F:3'-5'-RNA exonuclease activity"/>
    <property type="evidence" value="ECO:0007669"/>
    <property type="project" value="TreeGrafter"/>
</dbReference>
<dbReference type="Gene3D" id="3.30.420.10">
    <property type="entry name" value="Ribonuclease H-like superfamily/Ribonuclease H"/>
    <property type="match status" value="2"/>
</dbReference>
<dbReference type="SUPFAM" id="SSF90229">
    <property type="entry name" value="CCCH zinc finger"/>
    <property type="match status" value="1"/>
</dbReference>
<keyword evidence="5 13" id="KW-0479">Metal-binding</keyword>
<feature type="region of interest" description="Disordered" evidence="14">
    <location>
        <begin position="389"/>
        <end position="432"/>
    </location>
</feature>
<dbReference type="GeneID" id="108432267"/>
<dbReference type="GO" id="GO:0008270">
    <property type="term" value="F:zinc ion binding"/>
    <property type="evidence" value="ECO:0007669"/>
    <property type="project" value="UniProtKB-KW"/>
</dbReference>
<dbReference type="Gene3D" id="6.10.250.3220">
    <property type="match status" value="1"/>
</dbReference>
<dbReference type="PANTHER" id="PTHR15092">
    <property type="entry name" value="POLY A -SPECIFIC RIBONUCLEASE/TARGET OF EGR1, MEMBER 1"/>
    <property type="match status" value="1"/>
</dbReference>
<dbReference type="GO" id="GO:0007420">
    <property type="term" value="P:brain development"/>
    <property type="evidence" value="ECO:0007669"/>
    <property type="project" value="Ensembl"/>
</dbReference>
<dbReference type="GO" id="GO:0015030">
    <property type="term" value="C:Cajal body"/>
    <property type="evidence" value="ECO:0007669"/>
    <property type="project" value="TreeGrafter"/>
</dbReference>
<name>A0A3B4CUR2_PYGNA</name>
<reference evidence="16" key="3">
    <citation type="submission" date="2025-09" db="UniProtKB">
        <authorList>
            <consortium name="Ensembl"/>
        </authorList>
    </citation>
    <scope>IDENTIFICATION</scope>
</reference>
<dbReference type="SUPFAM" id="SSF53098">
    <property type="entry name" value="Ribonuclease H-like"/>
    <property type="match status" value="1"/>
</dbReference>
<protein>
    <recommendedName>
        <fullName evidence="12">Target of EGR1 protein 1</fullName>
    </recommendedName>
</protein>
<evidence type="ECO:0000256" key="4">
    <source>
        <dbReference type="ARBA" id="ARBA00022553"/>
    </source>
</evidence>
<dbReference type="InterPro" id="IPR012337">
    <property type="entry name" value="RNaseH-like_sf"/>
</dbReference>
<evidence type="ECO:0000256" key="2">
    <source>
        <dbReference type="ARBA" id="ARBA00004604"/>
    </source>
</evidence>
<evidence type="ECO:0000256" key="5">
    <source>
        <dbReference type="ARBA" id="ARBA00022723"/>
    </source>
</evidence>
<evidence type="ECO:0000256" key="14">
    <source>
        <dbReference type="SAM" id="MobiDB-lite"/>
    </source>
</evidence>
<dbReference type="GO" id="GO:0070050">
    <property type="term" value="P:neuron cellular homeostasis"/>
    <property type="evidence" value="ECO:0007669"/>
    <property type="project" value="Ensembl"/>
</dbReference>
<dbReference type="GeneTree" id="ENSGT00940000153167"/>
<organism evidence="16 17">
    <name type="scientific">Pygocentrus nattereri</name>
    <name type="common">Red-bellied piranha</name>
    <dbReference type="NCBI Taxonomy" id="42514"/>
    <lineage>
        <taxon>Eukaryota</taxon>
        <taxon>Metazoa</taxon>
        <taxon>Chordata</taxon>
        <taxon>Craniata</taxon>
        <taxon>Vertebrata</taxon>
        <taxon>Euteleostomi</taxon>
        <taxon>Actinopterygii</taxon>
        <taxon>Neopterygii</taxon>
        <taxon>Teleostei</taxon>
        <taxon>Ostariophysi</taxon>
        <taxon>Characiformes</taxon>
        <taxon>Characoidei</taxon>
        <taxon>Pygocentrus</taxon>
    </lineage>
</organism>
<dbReference type="InterPro" id="IPR036397">
    <property type="entry name" value="RNaseH_sf"/>
</dbReference>
<keyword evidence="8" id="KW-0007">Acetylation</keyword>
<dbReference type="PANTHER" id="PTHR15092:SF37">
    <property type="entry name" value="TARGET OF EGR1 PROTEIN 1"/>
    <property type="match status" value="1"/>
</dbReference>
<dbReference type="InterPro" id="IPR006941">
    <property type="entry name" value="RNase_CAF1"/>
</dbReference>
<dbReference type="Pfam" id="PF04857">
    <property type="entry name" value="CAF1"/>
    <property type="match status" value="2"/>
</dbReference>
<feature type="compositionally biased region" description="Polar residues" evidence="14">
    <location>
        <begin position="389"/>
        <end position="399"/>
    </location>
</feature>
<feature type="zinc finger region" description="C3H1-type" evidence="13">
    <location>
        <begin position="278"/>
        <end position="306"/>
    </location>
</feature>
<dbReference type="AlphaFoldDB" id="A0A3B4CUR2"/>
<keyword evidence="7 13" id="KW-0862">Zinc</keyword>
<keyword evidence="17" id="KW-1185">Reference proteome</keyword>
<evidence type="ECO:0000256" key="7">
    <source>
        <dbReference type="ARBA" id="ARBA00022833"/>
    </source>
</evidence>
<proteinExistence type="inferred from homology"/>
<feature type="domain" description="C3H1-type" evidence="15">
    <location>
        <begin position="278"/>
        <end position="306"/>
    </location>
</feature>
<evidence type="ECO:0000256" key="12">
    <source>
        <dbReference type="ARBA" id="ARBA00071349"/>
    </source>
</evidence>
<dbReference type="OrthoDB" id="414075at2759"/>